<accession>A0AAP0FCZ1</accession>
<evidence type="ECO:0000313" key="3">
    <source>
        <dbReference type="Proteomes" id="UP001419268"/>
    </source>
</evidence>
<proteinExistence type="predicted"/>
<keyword evidence="3" id="KW-1185">Reference proteome</keyword>
<dbReference type="AlphaFoldDB" id="A0AAP0FCZ1"/>
<feature type="compositionally biased region" description="Basic and acidic residues" evidence="1">
    <location>
        <begin position="108"/>
        <end position="129"/>
    </location>
</feature>
<comment type="caution">
    <text evidence="2">The sequence shown here is derived from an EMBL/GenBank/DDBJ whole genome shotgun (WGS) entry which is preliminary data.</text>
</comment>
<dbReference type="EMBL" id="JBBNAG010000009">
    <property type="protein sequence ID" value="KAK9104379.1"/>
    <property type="molecule type" value="Genomic_DNA"/>
</dbReference>
<organism evidence="2 3">
    <name type="scientific">Stephania cephalantha</name>
    <dbReference type="NCBI Taxonomy" id="152367"/>
    <lineage>
        <taxon>Eukaryota</taxon>
        <taxon>Viridiplantae</taxon>
        <taxon>Streptophyta</taxon>
        <taxon>Embryophyta</taxon>
        <taxon>Tracheophyta</taxon>
        <taxon>Spermatophyta</taxon>
        <taxon>Magnoliopsida</taxon>
        <taxon>Ranunculales</taxon>
        <taxon>Menispermaceae</taxon>
        <taxon>Menispermoideae</taxon>
        <taxon>Cissampelideae</taxon>
        <taxon>Stephania</taxon>
    </lineage>
</organism>
<evidence type="ECO:0000313" key="2">
    <source>
        <dbReference type="EMBL" id="KAK9104379.1"/>
    </source>
</evidence>
<gene>
    <name evidence="2" type="ORF">Scep_021223</name>
</gene>
<name>A0AAP0FCZ1_9MAGN</name>
<dbReference type="Proteomes" id="UP001419268">
    <property type="component" value="Unassembled WGS sequence"/>
</dbReference>
<reference evidence="2 3" key="1">
    <citation type="submission" date="2024-01" db="EMBL/GenBank/DDBJ databases">
        <title>Genome assemblies of Stephania.</title>
        <authorList>
            <person name="Yang L."/>
        </authorList>
    </citation>
    <scope>NUCLEOTIDE SEQUENCE [LARGE SCALE GENOMIC DNA]</scope>
    <source>
        <strain evidence="2">JXDWG</strain>
        <tissue evidence="2">Leaf</tissue>
    </source>
</reference>
<protein>
    <submittedName>
        <fullName evidence="2">Uncharacterized protein</fullName>
    </submittedName>
</protein>
<evidence type="ECO:0000256" key="1">
    <source>
        <dbReference type="SAM" id="MobiDB-lite"/>
    </source>
</evidence>
<feature type="region of interest" description="Disordered" evidence="1">
    <location>
        <begin position="86"/>
        <end position="129"/>
    </location>
</feature>
<sequence>MYSSSTQLKLLSGDSAVVNLSIKAGSMGFGHGEKKRKADVLEDLGLLNVENLQNNMKTIYYRLNDPYCGTHAVMCPFTEARVEISTMDDASNDKESPAVRRSAGQRRAVGEGDRIEEAVGERKRRRESG</sequence>